<evidence type="ECO:0000313" key="1">
    <source>
        <dbReference type="EMBL" id="PZT48214.1"/>
    </source>
</evidence>
<gene>
    <name evidence="1" type="ORF">B6S12_05185</name>
</gene>
<organism evidence="1 2">
    <name type="scientific">Helicobacter valdiviensis</name>
    <dbReference type="NCBI Taxonomy" id="1458358"/>
    <lineage>
        <taxon>Bacteria</taxon>
        <taxon>Pseudomonadati</taxon>
        <taxon>Campylobacterota</taxon>
        <taxon>Epsilonproteobacteria</taxon>
        <taxon>Campylobacterales</taxon>
        <taxon>Helicobacteraceae</taxon>
        <taxon>Helicobacter</taxon>
    </lineage>
</organism>
<name>A0A2W6MUL3_9HELI</name>
<reference evidence="1 2" key="1">
    <citation type="submission" date="2017-03" db="EMBL/GenBank/DDBJ databases">
        <title>Genomic and clinical evidence uncovers the enterohepatic species Helicobacter valdiviensis as a potential human intestinal pathogen.</title>
        <authorList>
            <person name="Fresia P."/>
            <person name="Jara R."/>
            <person name="Sierra R."/>
            <person name="Ferres I."/>
            <person name="Greif G."/>
            <person name="Iraola G."/>
            <person name="Collado L."/>
        </authorList>
    </citation>
    <scope>NUCLEOTIDE SEQUENCE [LARGE SCALE GENOMIC DNA]</scope>
    <source>
        <strain evidence="1 2">WBE14</strain>
    </source>
</reference>
<accession>A0A2W6MUL3</accession>
<sequence length="86" mass="10014">MEWIKNLRIKVKNGQSIMTIKEVISFVWFATKSNNKTDKLYNQPIYRQELDDGIDIIYRTGSRSGGETINIYGKNPQLNKTIHIKP</sequence>
<keyword evidence="2" id="KW-1185">Reference proteome</keyword>
<protein>
    <submittedName>
        <fullName evidence="1">Uncharacterized protein</fullName>
    </submittedName>
</protein>
<comment type="caution">
    <text evidence="1">The sequence shown here is derived from an EMBL/GenBank/DDBJ whole genome shotgun (WGS) entry which is preliminary data.</text>
</comment>
<dbReference type="OrthoDB" id="5326200at2"/>
<dbReference type="Proteomes" id="UP000249746">
    <property type="component" value="Unassembled WGS sequence"/>
</dbReference>
<evidence type="ECO:0000313" key="2">
    <source>
        <dbReference type="Proteomes" id="UP000249746"/>
    </source>
</evidence>
<dbReference type="AlphaFoldDB" id="A0A2W6MUL3"/>
<dbReference type="EMBL" id="NBIU01000011">
    <property type="protein sequence ID" value="PZT48214.1"/>
    <property type="molecule type" value="Genomic_DNA"/>
</dbReference>
<proteinExistence type="predicted"/>